<protein>
    <submittedName>
        <fullName evidence="2">Uncharacterized protein</fullName>
    </submittedName>
</protein>
<reference evidence="2 3" key="1">
    <citation type="journal article" date="2022" name="Allergy">
        <title>Genome assembly and annotation of Periplaneta americana reveal a comprehensive cockroach allergen profile.</title>
        <authorList>
            <person name="Wang L."/>
            <person name="Xiong Q."/>
            <person name="Saelim N."/>
            <person name="Wang L."/>
            <person name="Nong W."/>
            <person name="Wan A.T."/>
            <person name="Shi M."/>
            <person name="Liu X."/>
            <person name="Cao Q."/>
            <person name="Hui J.H.L."/>
            <person name="Sookrung N."/>
            <person name="Leung T.F."/>
            <person name="Tungtrongchitr A."/>
            <person name="Tsui S.K.W."/>
        </authorList>
    </citation>
    <scope>NUCLEOTIDE SEQUENCE [LARGE SCALE GENOMIC DNA]</scope>
    <source>
        <strain evidence="2">PWHHKU_190912</strain>
    </source>
</reference>
<organism evidence="2 3">
    <name type="scientific">Periplaneta americana</name>
    <name type="common">American cockroach</name>
    <name type="synonym">Blatta americana</name>
    <dbReference type="NCBI Taxonomy" id="6978"/>
    <lineage>
        <taxon>Eukaryota</taxon>
        <taxon>Metazoa</taxon>
        <taxon>Ecdysozoa</taxon>
        <taxon>Arthropoda</taxon>
        <taxon>Hexapoda</taxon>
        <taxon>Insecta</taxon>
        <taxon>Pterygota</taxon>
        <taxon>Neoptera</taxon>
        <taxon>Polyneoptera</taxon>
        <taxon>Dictyoptera</taxon>
        <taxon>Blattodea</taxon>
        <taxon>Blattoidea</taxon>
        <taxon>Blattidae</taxon>
        <taxon>Blattinae</taxon>
        <taxon>Periplaneta</taxon>
    </lineage>
</organism>
<evidence type="ECO:0000313" key="2">
    <source>
        <dbReference type="EMBL" id="KAJ4452014.1"/>
    </source>
</evidence>
<sequence>MSPGSSTESYPAFARIGLRENPGKNLNQVTCPDRDSNPGHLVSQPDALTVTPQVWTTSVSHNNKEDDRSTRRRDGSSATEVEVGRPRERLNTSRWAYVTTMWDPRTGKRTAGRPRVRWRNFFRREAGRHWTRTATCRTAWEMLGSAESREDLLWILRPKNNIRIPWTKWNVHPAKAM</sequence>
<evidence type="ECO:0000313" key="3">
    <source>
        <dbReference type="Proteomes" id="UP001148838"/>
    </source>
</evidence>
<proteinExistence type="predicted"/>
<keyword evidence="3" id="KW-1185">Reference proteome</keyword>
<comment type="caution">
    <text evidence="2">The sequence shown here is derived from an EMBL/GenBank/DDBJ whole genome shotgun (WGS) entry which is preliminary data.</text>
</comment>
<feature type="compositionally biased region" description="Basic and acidic residues" evidence="1">
    <location>
        <begin position="62"/>
        <end position="75"/>
    </location>
</feature>
<evidence type="ECO:0000256" key="1">
    <source>
        <dbReference type="SAM" id="MobiDB-lite"/>
    </source>
</evidence>
<dbReference type="Proteomes" id="UP001148838">
    <property type="component" value="Unassembled WGS sequence"/>
</dbReference>
<dbReference type="EMBL" id="JAJSOF020000001">
    <property type="protein sequence ID" value="KAJ4452014.1"/>
    <property type="molecule type" value="Genomic_DNA"/>
</dbReference>
<accession>A0ABQ8U3F7</accession>
<gene>
    <name evidence="2" type="ORF">ANN_03527</name>
</gene>
<name>A0ABQ8U3F7_PERAM</name>
<feature type="region of interest" description="Disordered" evidence="1">
    <location>
        <begin position="18"/>
        <end position="44"/>
    </location>
</feature>
<feature type="region of interest" description="Disordered" evidence="1">
    <location>
        <begin position="58"/>
        <end position="86"/>
    </location>
</feature>